<sequence>MHRRRSHLRRLGLGLGFIASIIVLATLVTGWLVDSAGPRGTVASVEAGAALPQVGPKAQATEQPSIEQQLADAAEAQVAAEEAARAKAEAEAKAKAEAEARARAEAEAAARAEAERQAAAEEAARSLERAIDDPKSAARTLMADYGWGDDQFSCLDSLWIRESNWRHTAENPSSGAYGIPQSLPASKMSRFGDDYRSNPVTQIEWGLWYIEDRYGTPCEAWAHSEATGWY</sequence>
<evidence type="ECO:0000256" key="2">
    <source>
        <dbReference type="SAM" id="Phobius"/>
    </source>
</evidence>
<dbReference type="AlphaFoldDB" id="A0A4R5DFD4"/>
<protein>
    <submittedName>
        <fullName evidence="3">Lytic transglycosylase domain-containing protein</fullName>
    </submittedName>
</protein>
<dbReference type="SUPFAM" id="SSF53955">
    <property type="entry name" value="Lysozyme-like"/>
    <property type="match status" value="1"/>
</dbReference>
<dbReference type="OrthoDB" id="9766277at2"/>
<evidence type="ECO:0000313" key="4">
    <source>
        <dbReference type="Proteomes" id="UP000294739"/>
    </source>
</evidence>
<dbReference type="RefSeq" id="WP_131895987.1">
    <property type="nucleotide sequence ID" value="NZ_SMKZ01000020.1"/>
</dbReference>
<dbReference type="Proteomes" id="UP000294739">
    <property type="component" value="Unassembled WGS sequence"/>
</dbReference>
<evidence type="ECO:0000313" key="3">
    <source>
        <dbReference type="EMBL" id="TDE09093.1"/>
    </source>
</evidence>
<dbReference type="InParanoid" id="A0A4R5DFD4"/>
<feature type="transmembrane region" description="Helical" evidence="2">
    <location>
        <begin position="12"/>
        <end position="33"/>
    </location>
</feature>
<reference evidence="3 4" key="1">
    <citation type="submission" date="2019-03" db="EMBL/GenBank/DDBJ databases">
        <title>Draft genome sequences of novel Actinobacteria.</title>
        <authorList>
            <person name="Sahin N."/>
            <person name="Ay H."/>
            <person name="Saygin H."/>
        </authorList>
    </citation>
    <scope>NUCLEOTIDE SEQUENCE [LARGE SCALE GENOMIC DNA]</scope>
    <source>
        <strain evidence="3 4">5K138</strain>
    </source>
</reference>
<feature type="region of interest" description="Disordered" evidence="1">
    <location>
        <begin position="106"/>
        <end position="128"/>
    </location>
</feature>
<comment type="caution">
    <text evidence="3">The sequence shown here is derived from an EMBL/GenBank/DDBJ whole genome shotgun (WGS) entry which is preliminary data.</text>
</comment>
<dbReference type="InterPro" id="IPR023346">
    <property type="entry name" value="Lysozyme-like_dom_sf"/>
</dbReference>
<keyword evidence="2" id="KW-1133">Transmembrane helix</keyword>
<keyword evidence="4" id="KW-1185">Reference proteome</keyword>
<keyword evidence="2" id="KW-0472">Membrane</keyword>
<evidence type="ECO:0000256" key="1">
    <source>
        <dbReference type="SAM" id="MobiDB-lite"/>
    </source>
</evidence>
<gene>
    <name evidence="3" type="ORF">E1269_15370</name>
</gene>
<organism evidence="3 4">
    <name type="scientific">Jiangella asiatica</name>
    <dbReference type="NCBI Taxonomy" id="2530372"/>
    <lineage>
        <taxon>Bacteria</taxon>
        <taxon>Bacillati</taxon>
        <taxon>Actinomycetota</taxon>
        <taxon>Actinomycetes</taxon>
        <taxon>Jiangellales</taxon>
        <taxon>Jiangellaceae</taxon>
        <taxon>Jiangella</taxon>
    </lineage>
</organism>
<name>A0A4R5DFD4_9ACTN</name>
<dbReference type="EMBL" id="SMKZ01000020">
    <property type="protein sequence ID" value="TDE09093.1"/>
    <property type="molecule type" value="Genomic_DNA"/>
</dbReference>
<keyword evidence="2" id="KW-0812">Transmembrane</keyword>
<proteinExistence type="predicted"/>
<accession>A0A4R5DFD4</accession>